<dbReference type="WBParaSite" id="Pan_g615.t1">
    <property type="protein sequence ID" value="Pan_g615.t1"/>
    <property type="gene ID" value="Pan_g615"/>
</dbReference>
<proteinExistence type="predicted"/>
<feature type="compositionally biased region" description="Low complexity" evidence="1">
    <location>
        <begin position="180"/>
        <end position="192"/>
    </location>
</feature>
<evidence type="ECO:0000313" key="2">
    <source>
        <dbReference type="Proteomes" id="UP000492821"/>
    </source>
</evidence>
<protein>
    <submittedName>
        <fullName evidence="3">C2H2-type domain-containing protein</fullName>
    </submittedName>
</protein>
<accession>A0A7E4W3Q4</accession>
<sequence length="367" mass="41472">MDMFTDSGCLAPFHPAWKHYSACFDIDSQRPRFDCRHCQVDLGEADMLQLVSHLLEHHPDKDVSDLRAVGCEYAEQKGLLMFDKTHPGWQHFDPLSNDSERLAICQRCGQCLPIRDAFKLLDHLQQWHGDVNVTEFRRALFPVGSRDCQFERLPKVEPEQGAGKTDVPVNVPAPEPVKAEPPSASPAKSPLPSKDEPVSPPKCKPPMSRSEASLPPSLPSSSIPSTPLKPDENEDEDELPTEFTRITRSPDRITPLTRVAMRLHPKWKFVKRFSTMKPESVFQEMLDVGTRPSHTYHVNGIIKRSGRCHKKRNFDCPYRSLSISGEMYGELYEYGQHDHSDAVKWVRMGDVNKASTDTPASSSTESK</sequence>
<reference evidence="2" key="1">
    <citation type="journal article" date="2013" name="Genetics">
        <title>The draft genome and transcriptome of Panagrellus redivivus are shaped by the harsh demands of a free-living lifestyle.</title>
        <authorList>
            <person name="Srinivasan J."/>
            <person name="Dillman A.R."/>
            <person name="Macchietto M.G."/>
            <person name="Heikkinen L."/>
            <person name="Lakso M."/>
            <person name="Fracchia K.M."/>
            <person name="Antoshechkin I."/>
            <person name="Mortazavi A."/>
            <person name="Wong G."/>
            <person name="Sternberg P.W."/>
        </authorList>
    </citation>
    <scope>NUCLEOTIDE SEQUENCE [LARGE SCALE GENOMIC DNA]</scope>
    <source>
        <strain evidence="2">MT8872</strain>
    </source>
</reference>
<feature type="compositionally biased region" description="Low complexity" evidence="1">
    <location>
        <begin position="208"/>
        <end position="228"/>
    </location>
</feature>
<evidence type="ECO:0000256" key="1">
    <source>
        <dbReference type="SAM" id="MobiDB-lite"/>
    </source>
</evidence>
<feature type="region of interest" description="Disordered" evidence="1">
    <location>
        <begin position="152"/>
        <end position="250"/>
    </location>
</feature>
<dbReference type="Proteomes" id="UP000492821">
    <property type="component" value="Unassembled WGS sequence"/>
</dbReference>
<reference evidence="3" key="2">
    <citation type="submission" date="2020-10" db="UniProtKB">
        <authorList>
            <consortium name="WormBaseParasite"/>
        </authorList>
    </citation>
    <scope>IDENTIFICATION</scope>
</reference>
<keyword evidence="2" id="KW-1185">Reference proteome</keyword>
<name>A0A7E4W3Q4_PANRE</name>
<evidence type="ECO:0000313" key="3">
    <source>
        <dbReference type="WBParaSite" id="Pan_g615.t1"/>
    </source>
</evidence>
<dbReference type="AlphaFoldDB" id="A0A7E4W3Q4"/>
<organism evidence="2 3">
    <name type="scientific">Panagrellus redivivus</name>
    <name type="common">Microworm</name>
    <dbReference type="NCBI Taxonomy" id="6233"/>
    <lineage>
        <taxon>Eukaryota</taxon>
        <taxon>Metazoa</taxon>
        <taxon>Ecdysozoa</taxon>
        <taxon>Nematoda</taxon>
        <taxon>Chromadorea</taxon>
        <taxon>Rhabditida</taxon>
        <taxon>Tylenchina</taxon>
        <taxon>Panagrolaimomorpha</taxon>
        <taxon>Panagrolaimoidea</taxon>
        <taxon>Panagrolaimidae</taxon>
        <taxon>Panagrellus</taxon>
    </lineage>
</organism>